<reference evidence="1" key="1">
    <citation type="submission" date="2018-05" db="EMBL/GenBank/DDBJ databases">
        <title>Draft genome of Mucuna pruriens seed.</title>
        <authorList>
            <person name="Nnadi N.E."/>
            <person name="Vos R."/>
            <person name="Hasami M.H."/>
            <person name="Devisetty U.K."/>
            <person name="Aguiy J.C."/>
        </authorList>
    </citation>
    <scope>NUCLEOTIDE SEQUENCE [LARGE SCALE GENOMIC DNA]</scope>
    <source>
        <strain evidence="1">JCA_2017</strain>
    </source>
</reference>
<evidence type="ECO:0000313" key="2">
    <source>
        <dbReference type="Proteomes" id="UP000257109"/>
    </source>
</evidence>
<keyword evidence="2" id="KW-1185">Reference proteome</keyword>
<accession>A0A371HKT4</accession>
<evidence type="ECO:0000313" key="1">
    <source>
        <dbReference type="EMBL" id="RDY03398.1"/>
    </source>
</evidence>
<feature type="non-terminal residue" evidence="1">
    <location>
        <position position="69"/>
    </location>
</feature>
<dbReference type="AlphaFoldDB" id="A0A371HKT4"/>
<sequence length="69" mass="7772">MCGYKEKFVELEEKVKENISFDHTTLSFCLSSRSPALLNVKMPEKSLIGFAPFATHTTLSSGIFLYQIP</sequence>
<dbReference type="EMBL" id="QJKJ01002310">
    <property type="protein sequence ID" value="RDY03398.1"/>
    <property type="molecule type" value="Genomic_DNA"/>
</dbReference>
<organism evidence="1 2">
    <name type="scientific">Mucuna pruriens</name>
    <name type="common">Velvet bean</name>
    <name type="synonym">Dolichos pruriens</name>
    <dbReference type="NCBI Taxonomy" id="157652"/>
    <lineage>
        <taxon>Eukaryota</taxon>
        <taxon>Viridiplantae</taxon>
        <taxon>Streptophyta</taxon>
        <taxon>Embryophyta</taxon>
        <taxon>Tracheophyta</taxon>
        <taxon>Spermatophyta</taxon>
        <taxon>Magnoliopsida</taxon>
        <taxon>eudicotyledons</taxon>
        <taxon>Gunneridae</taxon>
        <taxon>Pentapetalae</taxon>
        <taxon>rosids</taxon>
        <taxon>fabids</taxon>
        <taxon>Fabales</taxon>
        <taxon>Fabaceae</taxon>
        <taxon>Papilionoideae</taxon>
        <taxon>50 kb inversion clade</taxon>
        <taxon>NPAAA clade</taxon>
        <taxon>indigoferoid/millettioid clade</taxon>
        <taxon>Phaseoleae</taxon>
        <taxon>Mucuna</taxon>
    </lineage>
</organism>
<feature type="non-terminal residue" evidence="1">
    <location>
        <position position="1"/>
    </location>
</feature>
<dbReference type="Proteomes" id="UP000257109">
    <property type="component" value="Unassembled WGS sequence"/>
</dbReference>
<comment type="caution">
    <text evidence="1">The sequence shown here is derived from an EMBL/GenBank/DDBJ whole genome shotgun (WGS) entry which is preliminary data.</text>
</comment>
<proteinExistence type="predicted"/>
<name>A0A371HKT4_MUCPR</name>
<protein>
    <submittedName>
        <fullName evidence="1">Uncharacterized protein</fullName>
    </submittedName>
</protein>
<gene>
    <name evidence="1" type="ORF">CR513_13036</name>
</gene>